<dbReference type="EMBL" id="JADNYJ010000313">
    <property type="protein sequence ID" value="KAF8871305.1"/>
    <property type="molecule type" value="Genomic_DNA"/>
</dbReference>
<dbReference type="Proteomes" id="UP000724874">
    <property type="component" value="Unassembled WGS sequence"/>
</dbReference>
<comment type="caution">
    <text evidence="1">The sequence shown here is derived from an EMBL/GenBank/DDBJ whole genome shotgun (WGS) entry which is preliminary data.</text>
</comment>
<accession>A0A9P5TFX5</accession>
<dbReference type="OrthoDB" id="3064493at2759"/>
<sequence>MSAPVELVRRTVPNLEISLRETGKGRDKRHFGLAIYTPGEIIVNGKRKTIHEYVLDPHEGCLVYVEDSRVTTNTQIAVSAKLIPHGHEASNAALEDAVKQQIHTAEKSYLATDANYRNCFDFAVQLVKCLKAAGYVSGADYAKLEDYWRANHEKVRAKTAAHVKEDIRNRKG</sequence>
<protein>
    <submittedName>
        <fullName evidence="1">Uncharacterized protein</fullName>
    </submittedName>
</protein>
<keyword evidence="2" id="KW-1185">Reference proteome</keyword>
<organism evidence="1 2">
    <name type="scientific">Gymnopilus junonius</name>
    <name type="common">Spectacular rustgill mushroom</name>
    <name type="synonym">Gymnopilus spectabilis subsp. junonius</name>
    <dbReference type="NCBI Taxonomy" id="109634"/>
    <lineage>
        <taxon>Eukaryota</taxon>
        <taxon>Fungi</taxon>
        <taxon>Dikarya</taxon>
        <taxon>Basidiomycota</taxon>
        <taxon>Agaricomycotina</taxon>
        <taxon>Agaricomycetes</taxon>
        <taxon>Agaricomycetidae</taxon>
        <taxon>Agaricales</taxon>
        <taxon>Agaricineae</taxon>
        <taxon>Hymenogastraceae</taxon>
        <taxon>Gymnopilus</taxon>
    </lineage>
</organism>
<name>A0A9P5TFX5_GYMJU</name>
<proteinExistence type="predicted"/>
<evidence type="ECO:0000313" key="2">
    <source>
        <dbReference type="Proteomes" id="UP000724874"/>
    </source>
</evidence>
<evidence type="ECO:0000313" key="1">
    <source>
        <dbReference type="EMBL" id="KAF8871305.1"/>
    </source>
</evidence>
<gene>
    <name evidence="1" type="ORF">CPB84DRAFT_1855080</name>
</gene>
<dbReference type="AlphaFoldDB" id="A0A9P5TFX5"/>
<reference evidence="1" key="1">
    <citation type="submission" date="2020-11" db="EMBL/GenBank/DDBJ databases">
        <authorList>
            <consortium name="DOE Joint Genome Institute"/>
            <person name="Ahrendt S."/>
            <person name="Riley R."/>
            <person name="Andreopoulos W."/>
            <person name="LaButti K."/>
            <person name="Pangilinan J."/>
            <person name="Ruiz-duenas F.J."/>
            <person name="Barrasa J.M."/>
            <person name="Sanchez-Garcia M."/>
            <person name="Camarero S."/>
            <person name="Miyauchi S."/>
            <person name="Serrano A."/>
            <person name="Linde D."/>
            <person name="Babiker R."/>
            <person name="Drula E."/>
            <person name="Ayuso-Fernandez I."/>
            <person name="Pacheco R."/>
            <person name="Padilla G."/>
            <person name="Ferreira P."/>
            <person name="Barriuso J."/>
            <person name="Kellner H."/>
            <person name="Castanera R."/>
            <person name="Alfaro M."/>
            <person name="Ramirez L."/>
            <person name="Pisabarro A.G."/>
            <person name="Kuo A."/>
            <person name="Tritt A."/>
            <person name="Lipzen A."/>
            <person name="He G."/>
            <person name="Yan M."/>
            <person name="Ng V."/>
            <person name="Cullen D."/>
            <person name="Martin F."/>
            <person name="Rosso M.-N."/>
            <person name="Henrissat B."/>
            <person name="Hibbett D."/>
            <person name="Martinez A.T."/>
            <person name="Grigoriev I.V."/>
        </authorList>
    </citation>
    <scope>NUCLEOTIDE SEQUENCE</scope>
    <source>
        <strain evidence="1">AH 44721</strain>
    </source>
</reference>